<dbReference type="Gene3D" id="3.40.50.10610">
    <property type="entry name" value="ABC-type transport auxiliary lipoprotein component"/>
    <property type="match status" value="1"/>
</dbReference>
<protein>
    <recommendedName>
        <fullName evidence="1">ABC-type transport auxiliary lipoprotein component domain-containing protein</fullName>
    </recommendedName>
</protein>
<organism evidence="2">
    <name type="scientific">hydrothermal vent metagenome</name>
    <dbReference type="NCBI Taxonomy" id="652676"/>
    <lineage>
        <taxon>unclassified sequences</taxon>
        <taxon>metagenomes</taxon>
        <taxon>ecological metagenomes</taxon>
    </lineage>
</organism>
<gene>
    <name evidence="2" type="ORF">MNB_SV-5-1779</name>
</gene>
<dbReference type="AlphaFoldDB" id="A0A1W1EDY2"/>
<dbReference type="Pfam" id="PF03886">
    <property type="entry name" value="ABC_trans_aux"/>
    <property type="match status" value="1"/>
</dbReference>
<evidence type="ECO:0000259" key="1">
    <source>
        <dbReference type="Pfam" id="PF03886"/>
    </source>
</evidence>
<sequence>MKYIVLILSMFLLSSCGLKESKPITEYTLVLEKISPVSSSRYKNKTLKVYFPQSLKEKLTSGMNYSYSLSDRGTYLNSRWSNSIAQLIQGNIIEALDNSRIFKGVLPFSSTVAEDYRLEIEIYDFSHHVRGNESNSVVIMKCSLIATHDGKLKKTRRFFYKIPTKTVDAKGYVEATNIAMNRLMRDLVLWLR</sequence>
<evidence type="ECO:0000313" key="2">
    <source>
        <dbReference type="EMBL" id="SFZ98267.1"/>
    </source>
</evidence>
<dbReference type="EMBL" id="FPKX01000044">
    <property type="protein sequence ID" value="SFZ98267.1"/>
    <property type="molecule type" value="Genomic_DNA"/>
</dbReference>
<dbReference type="PROSITE" id="PS51257">
    <property type="entry name" value="PROKAR_LIPOPROTEIN"/>
    <property type="match status" value="1"/>
</dbReference>
<dbReference type="SUPFAM" id="SSF159594">
    <property type="entry name" value="XCC0632-like"/>
    <property type="match status" value="1"/>
</dbReference>
<accession>A0A1W1EDY2</accession>
<name>A0A1W1EDY2_9ZZZZ</name>
<feature type="domain" description="ABC-type transport auxiliary lipoprotein component" evidence="1">
    <location>
        <begin position="77"/>
        <end position="187"/>
    </location>
</feature>
<proteinExistence type="predicted"/>
<dbReference type="InterPro" id="IPR005586">
    <property type="entry name" value="ABC_trans_aux"/>
</dbReference>
<reference evidence="2" key="1">
    <citation type="submission" date="2016-10" db="EMBL/GenBank/DDBJ databases">
        <authorList>
            <person name="de Groot N.N."/>
        </authorList>
    </citation>
    <scope>NUCLEOTIDE SEQUENCE</scope>
</reference>